<feature type="region of interest" description="Disordered" evidence="2">
    <location>
        <begin position="1"/>
        <end position="30"/>
    </location>
</feature>
<dbReference type="EMBL" id="BAABIW010000010">
    <property type="protein sequence ID" value="GAA5023877.1"/>
    <property type="molecule type" value="Genomic_DNA"/>
</dbReference>
<protein>
    <recommendedName>
        <fullName evidence="5">Phage integrase family protein</fullName>
    </recommendedName>
</protein>
<reference evidence="4" key="1">
    <citation type="journal article" date="2019" name="Int. J. Syst. Evol. Microbiol.">
        <title>The Global Catalogue of Microorganisms (GCM) 10K type strain sequencing project: providing services to taxonomists for standard genome sequencing and annotation.</title>
        <authorList>
            <consortium name="The Broad Institute Genomics Platform"/>
            <consortium name="The Broad Institute Genome Sequencing Center for Infectious Disease"/>
            <person name="Wu L."/>
            <person name="Ma J."/>
        </authorList>
    </citation>
    <scope>NUCLEOTIDE SEQUENCE [LARGE SCALE GENOMIC DNA]</scope>
    <source>
        <strain evidence="4">JCM 17687</strain>
    </source>
</reference>
<comment type="caution">
    <text evidence="3">The sequence shown here is derived from an EMBL/GenBank/DDBJ whole genome shotgun (WGS) entry which is preliminary data.</text>
</comment>
<dbReference type="Gene3D" id="1.10.443.10">
    <property type="entry name" value="Intergrase catalytic core"/>
    <property type="match status" value="1"/>
</dbReference>
<evidence type="ECO:0000256" key="1">
    <source>
        <dbReference type="ARBA" id="ARBA00023172"/>
    </source>
</evidence>
<gene>
    <name evidence="3" type="ORF">GCM10023258_15540</name>
</gene>
<accession>A0ABP9JA56</accession>
<proteinExistence type="predicted"/>
<evidence type="ECO:0000313" key="4">
    <source>
        <dbReference type="Proteomes" id="UP001500427"/>
    </source>
</evidence>
<keyword evidence="4" id="KW-1185">Reference proteome</keyword>
<dbReference type="Proteomes" id="UP001500427">
    <property type="component" value="Unassembled WGS sequence"/>
</dbReference>
<keyword evidence="1" id="KW-0233">DNA recombination</keyword>
<organism evidence="3 4">
    <name type="scientific">Terrabacter aeriphilus</name>
    <dbReference type="NCBI Taxonomy" id="515662"/>
    <lineage>
        <taxon>Bacteria</taxon>
        <taxon>Bacillati</taxon>
        <taxon>Actinomycetota</taxon>
        <taxon>Actinomycetes</taxon>
        <taxon>Micrococcales</taxon>
        <taxon>Intrasporangiaceae</taxon>
        <taxon>Terrabacter</taxon>
    </lineage>
</organism>
<evidence type="ECO:0000313" key="3">
    <source>
        <dbReference type="EMBL" id="GAA5023877.1"/>
    </source>
</evidence>
<evidence type="ECO:0000256" key="2">
    <source>
        <dbReference type="SAM" id="MobiDB-lite"/>
    </source>
</evidence>
<evidence type="ECO:0008006" key="5">
    <source>
        <dbReference type="Google" id="ProtNLM"/>
    </source>
</evidence>
<dbReference type="InterPro" id="IPR011010">
    <property type="entry name" value="DNA_brk_join_enz"/>
</dbReference>
<dbReference type="SUPFAM" id="SSF56349">
    <property type="entry name" value="DNA breaking-rejoining enzymes"/>
    <property type="match status" value="1"/>
</dbReference>
<sequence>MAAAKWSTERASNASSGGRGPNAAKARTSGRTELRHYCALLPIRHGESVKTVQARLVHASASETLDTYSHRSPDHDERTRAAVDGVLRNLADLFRTNGGEETHHRRSGA</sequence>
<dbReference type="InterPro" id="IPR013762">
    <property type="entry name" value="Integrase-like_cat_sf"/>
</dbReference>
<name>A0ABP9JA56_9MICO</name>